<dbReference type="PIRSF" id="PIRSF002741">
    <property type="entry name" value="MppA"/>
    <property type="match status" value="1"/>
</dbReference>
<dbReference type="SUPFAM" id="SSF53850">
    <property type="entry name" value="Periplasmic binding protein-like II"/>
    <property type="match status" value="1"/>
</dbReference>
<evidence type="ECO:0000313" key="2">
    <source>
        <dbReference type="EMBL" id="CUS50038.1"/>
    </source>
</evidence>
<dbReference type="GO" id="GO:0042597">
    <property type="term" value="C:periplasmic space"/>
    <property type="evidence" value="ECO:0007669"/>
    <property type="project" value="UniProtKB-ARBA"/>
</dbReference>
<dbReference type="GO" id="GO:0043190">
    <property type="term" value="C:ATP-binding cassette (ABC) transporter complex"/>
    <property type="evidence" value="ECO:0007669"/>
    <property type="project" value="InterPro"/>
</dbReference>
<sequence length="539" mass="59760">MKIPIVKSVLTVTAGMVLALGISATSSAIDKGGTLNFVVASKIPSYDGHQETTFGMVHPIRPFYSLLIRVNPENPSDPADFKCDLCEGDVPTGTDGGTKYTFKIRSGVTFHDGTPLTSADIKATYDKIIFPPEGIPSSRKAFFKMVDSVEAPDASTVVFNLKFPSGSFIPAVATPFNFVYSKKDLDDHGHDWHKKNVNGTGPFIFVEDIPGQHVMGKKNPNYHFEGQPYLDGFKAISAPKMAVRINAIRGNQASIEFRGFPPKARDDMVNALGDQLTVQESDWNCVLMSTANMERPPFDDIRVRQALTLAVDRYAGSKYLSQIAIVKTVGGAVFPGHPLAASQEEMEQLIGYSRDIDASRAKARALLKEAGVPEGFQFIFNNRGVDQPYKVVGTWLVDQWRRIGLDPQQTVKPSPQFYDTLRKKGDFDVSIDFNCQSVINPIADVSKFLCSAGNNYSNCENQEIEDLYNSLIRAETLDEQRALMRQYEKAAFDLAGSAITLWWYKINPHRAYVKGWNIAPSHYLNQHLDNVWCTGGTCK</sequence>
<dbReference type="InterPro" id="IPR039424">
    <property type="entry name" value="SBP_5"/>
</dbReference>
<dbReference type="PANTHER" id="PTHR30290">
    <property type="entry name" value="PERIPLASMIC BINDING COMPONENT OF ABC TRANSPORTER"/>
    <property type="match status" value="1"/>
</dbReference>
<gene>
    <name evidence="2" type="ORF">MGWOODY_XGa1737</name>
</gene>
<dbReference type="EMBL" id="CZRL01000009">
    <property type="protein sequence ID" value="CUS50038.1"/>
    <property type="molecule type" value="Genomic_DNA"/>
</dbReference>
<organism evidence="2">
    <name type="scientific">hydrothermal vent metagenome</name>
    <dbReference type="NCBI Taxonomy" id="652676"/>
    <lineage>
        <taxon>unclassified sequences</taxon>
        <taxon>metagenomes</taxon>
        <taxon>ecological metagenomes</taxon>
    </lineage>
</organism>
<dbReference type="Gene3D" id="3.40.190.10">
    <property type="entry name" value="Periplasmic binding protein-like II"/>
    <property type="match status" value="1"/>
</dbReference>
<accession>A0A160TR97</accession>
<dbReference type="InterPro" id="IPR030678">
    <property type="entry name" value="Peptide/Ni-bd"/>
</dbReference>
<feature type="domain" description="Solute-binding protein family 5" evidence="1">
    <location>
        <begin position="94"/>
        <end position="454"/>
    </location>
</feature>
<dbReference type="Pfam" id="PF00496">
    <property type="entry name" value="SBP_bac_5"/>
    <property type="match status" value="1"/>
</dbReference>
<evidence type="ECO:0000259" key="1">
    <source>
        <dbReference type="Pfam" id="PF00496"/>
    </source>
</evidence>
<dbReference type="GO" id="GO:1904680">
    <property type="term" value="F:peptide transmembrane transporter activity"/>
    <property type="evidence" value="ECO:0007669"/>
    <property type="project" value="TreeGrafter"/>
</dbReference>
<reference evidence="2" key="1">
    <citation type="submission" date="2015-10" db="EMBL/GenBank/DDBJ databases">
        <authorList>
            <person name="Gilbert D.G."/>
        </authorList>
    </citation>
    <scope>NUCLEOTIDE SEQUENCE</scope>
</reference>
<name>A0A160TR97_9ZZZZ</name>
<dbReference type="AlphaFoldDB" id="A0A160TR97"/>
<dbReference type="Gene3D" id="3.10.105.10">
    <property type="entry name" value="Dipeptide-binding Protein, Domain 3"/>
    <property type="match status" value="1"/>
</dbReference>
<protein>
    <submittedName>
        <fullName evidence="2">Oligopeptide ABC transporter, periplasmic oligopeptide-binding protein OppA (TC 3.A.1.5.1)</fullName>
    </submittedName>
</protein>
<dbReference type="GO" id="GO:0015833">
    <property type="term" value="P:peptide transport"/>
    <property type="evidence" value="ECO:0007669"/>
    <property type="project" value="TreeGrafter"/>
</dbReference>
<dbReference type="InterPro" id="IPR000914">
    <property type="entry name" value="SBP_5_dom"/>
</dbReference>
<proteinExistence type="predicted"/>